<dbReference type="Proteomes" id="UP000698752">
    <property type="component" value="Unassembled WGS sequence"/>
</dbReference>
<dbReference type="InterPro" id="IPR011013">
    <property type="entry name" value="Gal_mutarotase_sf_dom"/>
</dbReference>
<keyword evidence="2" id="KW-1185">Reference proteome</keyword>
<dbReference type="InterPro" id="IPR014718">
    <property type="entry name" value="GH-type_carb-bd"/>
</dbReference>
<sequence>MLRLHAGDWMADLAPEDGGGMTLLRFAGRDILVPAPAGSRLGGPFGAFWMIPWANRLDAGRLGDHRLPVNRASDNTAIHGLSRDRAWQVEAAAPDRAVLTQAVDATPYVYAARLDVALGPNGLSLALAVTNTGSAPMPVGFGWHPWFVRTVGTRLAFRATHRCTHDARGLPIAIEPTEGLDGGDDAFLGLDTHFAGWDGTARLAWPGLAVTMAATGALATNLQIYAPPDKAVLCVEPSSHMTDVANRADLAPFGPMRVLAPGETLTGTITLTAESSHLP</sequence>
<evidence type="ECO:0000313" key="2">
    <source>
        <dbReference type="Proteomes" id="UP000698752"/>
    </source>
</evidence>
<name>A0ABS5EMC1_9PROT</name>
<accession>A0ABS5EMC1</accession>
<organism evidence="1 2">
    <name type="scientific">Neoroseomonas terrae</name>
    <dbReference type="NCBI Taxonomy" id="424799"/>
    <lineage>
        <taxon>Bacteria</taxon>
        <taxon>Pseudomonadati</taxon>
        <taxon>Pseudomonadota</taxon>
        <taxon>Alphaproteobacteria</taxon>
        <taxon>Acetobacterales</taxon>
        <taxon>Acetobacteraceae</taxon>
        <taxon>Neoroseomonas</taxon>
    </lineage>
</organism>
<dbReference type="SUPFAM" id="SSF74650">
    <property type="entry name" value="Galactose mutarotase-like"/>
    <property type="match status" value="1"/>
</dbReference>
<gene>
    <name evidence="1" type="ORF">GXW78_21135</name>
</gene>
<protein>
    <submittedName>
        <fullName evidence="1">Aldose epimerase</fullName>
    </submittedName>
</protein>
<comment type="caution">
    <text evidence="1">The sequence shown here is derived from an EMBL/GenBank/DDBJ whole genome shotgun (WGS) entry which is preliminary data.</text>
</comment>
<dbReference type="InterPro" id="IPR008183">
    <property type="entry name" value="Aldose_1/G6P_1-epimerase"/>
</dbReference>
<reference evidence="2" key="1">
    <citation type="journal article" date="2021" name="Syst. Appl. Microbiol.">
        <title>Roseomonas hellenica sp. nov., isolated from roots of wild-growing Alkanna tinctoria.</title>
        <authorList>
            <person name="Rat A."/>
            <person name="Naranjo H.D."/>
            <person name="Lebbe L."/>
            <person name="Cnockaert M."/>
            <person name="Krigas N."/>
            <person name="Grigoriadou K."/>
            <person name="Maloupa E."/>
            <person name="Willems A."/>
        </authorList>
    </citation>
    <scope>NUCLEOTIDE SEQUENCE [LARGE SCALE GENOMIC DNA]</scope>
    <source>
        <strain evidence="2">LMG 31159</strain>
    </source>
</reference>
<dbReference type="Pfam" id="PF01263">
    <property type="entry name" value="Aldose_epim"/>
    <property type="match status" value="1"/>
</dbReference>
<dbReference type="EMBL" id="JAAEDI010000025">
    <property type="protein sequence ID" value="MBR0652173.1"/>
    <property type="molecule type" value="Genomic_DNA"/>
</dbReference>
<dbReference type="Gene3D" id="2.70.98.10">
    <property type="match status" value="1"/>
</dbReference>
<dbReference type="RefSeq" id="WP_211870891.1">
    <property type="nucleotide sequence ID" value="NZ_JAAEDI010000025.1"/>
</dbReference>
<evidence type="ECO:0000313" key="1">
    <source>
        <dbReference type="EMBL" id="MBR0652173.1"/>
    </source>
</evidence>
<proteinExistence type="predicted"/>